<dbReference type="PANTHER" id="PTHR46797:SF23">
    <property type="entry name" value="HTH-TYPE TRANSCRIPTIONAL REGULATOR SUTR"/>
    <property type="match status" value="1"/>
</dbReference>
<keyword evidence="6" id="KW-1185">Reference proteome</keyword>
<dbReference type="RefSeq" id="WP_021227746.1">
    <property type="nucleotide sequence ID" value="NZ_ATDP01000106.1"/>
</dbReference>
<dbReference type="PATRIC" id="fig|1331060.3.peg.4131"/>
<keyword evidence="3" id="KW-0804">Transcription</keyword>
<comment type="caution">
    <text evidence="5">The sequence shown here is derived from an EMBL/GenBank/DDBJ whole genome shotgun (WGS) entry which is preliminary data.</text>
</comment>
<dbReference type="GO" id="GO:0005829">
    <property type="term" value="C:cytosol"/>
    <property type="evidence" value="ECO:0007669"/>
    <property type="project" value="TreeGrafter"/>
</dbReference>
<organism evidence="5 6">
    <name type="scientific">Sphingobium lactosutens DS20</name>
    <dbReference type="NCBI Taxonomy" id="1331060"/>
    <lineage>
        <taxon>Bacteria</taxon>
        <taxon>Pseudomonadati</taxon>
        <taxon>Pseudomonadota</taxon>
        <taxon>Alphaproteobacteria</taxon>
        <taxon>Sphingomonadales</taxon>
        <taxon>Sphingomonadaceae</taxon>
        <taxon>Sphingobium</taxon>
    </lineage>
</organism>
<dbReference type="SUPFAM" id="SSF47413">
    <property type="entry name" value="lambda repressor-like DNA-binding domains"/>
    <property type="match status" value="1"/>
</dbReference>
<dbReference type="Pfam" id="PF01381">
    <property type="entry name" value="HTH_3"/>
    <property type="match status" value="1"/>
</dbReference>
<dbReference type="CDD" id="cd00093">
    <property type="entry name" value="HTH_XRE"/>
    <property type="match status" value="1"/>
</dbReference>
<name>T0HF91_9SPHN</name>
<keyword evidence="1" id="KW-0805">Transcription regulation</keyword>
<dbReference type="InterPro" id="IPR001387">
    <property type="entry name" value="Cro/C1-type_HTH"/>
</dbReference>
<protein>
    <recommendedName>
        <fullName evidence="4">HTH cro/C1-type domain-containing protein</fullName>
    </recommendedName>
</protein>
<evidence type="ECO:0000256" key="2">
    <source>
        <dbReference type="ARBA" id="ARBA00023125"/>
    </source>
</evidence>
<dbReference type="EMBL" id="ATDP01000106">
    <property type="protein sequence ID" value="EQB11682.1"/>
    <property type="molecule type" value="Genomic_DNA"/>
</dbReference>
<keyword evidence="2" id="KW-0238">DNA-binding</keyword>
<dbReference type="OrthoDB" id="9815697at2"/>
<sequence length="72" mass="7951">MDVVEILGQNVRHYRQLRGMTQEEVGLSIDMKRSYVSDLERGKRNPSVRALGRLAEALGVEPAALLAENAGD</sequence>
<dbReference type="InterPro" id="IPR010982">
    <property type="entry name" value="Lambda_DNA-bd_dom_sf"/>
</dbReference>
<evidence type="ECO:0000313" key="5">
    <source>
        <dbReference type="EMBL" id="EQB11682.1"/>
    </source>
</evidence>
<dbReference type="SMART" id="SM00530">
    <property type="entry name" value="HTH_XRE"/>
    <property type="match status" value="1"/>
</dbReference>
<dbReference type="PROSITE" id="PS50943">
    <property type="entry name" value="HTH_CROC1"/>
    <property type="match status" value="1"/>
</dbReference>
<evidence type="ECO:0000256" key="3">
    <source>
        <dbReference type="ARBA" id="ARBA00023163"/>
    </source>
</evidence>
<dbReference type="GO" id="GO:0003677">
    <property type="term" value="F:DNA binding"/>
    <property type="evidence" value="ECO:0007669"/>
    <property type="project" value="UniProtKB-KW"/>
</dbReference>
<evidence type="ECO:0000313" key="6">
    <source>
        <dbReference type="Proteomes" id="UP000015531"/>
    </source>
</evidence>
<dbReference type="GO" id="GO:0003700">
    <property type="term" value="F:DNA-binding transcription factor activity"/>
    <property type="evidence" value="ECO:0007669"/>
    <property type="project" value="TreeGrafter"/>
</dbReference>
<evidence type="ECO:0000259" key="4">
    <source>
        <dbReference type="PROSITE" id="PS50943"/>
    </source>
</evidence>
<dbReference type="AlphaFoldDB" id="T0HF91"/>
<dbReference type="Proteomes" id="UP000015531">
    <property type="component" value="Unassembled WGS sequence"/>
</dbReference>
<proteinExistence type="predicted"/>
<feature type="domain" description="HTH cro/C1-type" evidence="4">
    <location>
        <begin position="11"/>
        <end position="65"/>
    </location>
</feature>
<evidence type="ECO:0000256" key="1">
    <source>
        <dbReference type="ARBA" id="ARBA00023015"/>
    </source>
</evidence>
<dbReference type="PANTHER" id="PTHR46797">
    <property type="entry name" value="HTH-TYPE TRANSCRIPTIONAL REGULATOR"/>
    <property type="match status" value="1"/>
</dbReference>
<dbReference type="eggNOG" id="COG1396">
    <property type="taxonomic scope" value="Bacteria"/>
</dbReference>
<reference evidence="5 6" key="1">
    <citation type="journal article" date="2013" name="Genome Announc.">
        <title>Draft Genome Sequence of Sphingobium lactosutens Strain DS20T, Isolated from a Hexachlorocyclohexane Dumpsite.</title>
        <authorList>
            <person name="Kumar R."/>
            <person name="Dwivedi V."/>
            <person name="Negi V."/>
            <person name="Khurana J.P."/>
            <person name="Lal R."/>
        </authorList>
    </citation>
    <scope>NUCLEOTIDE SEQUENCE [LARGE SCALE GENOMIC DNA]</scope>
    <source>
        <strain evidence="5 6">DS20</strain>
    </source>
</reference>
<accession>T0HF91</accession>
<gene>
    <name evidence="5" type="ORF">RLDS_21360</name>
</gene>
<dbReference type="Gene3D" id="1.10.260.40">
    <property type="entry name" value="lambda repressor-like DNA-binding domains"/>
    <property type="match status" value="1"/>
</dbReference>
<dbReference type="InterPro" id="IPR050807">
    <property type="entry name" value="TransReg_Diox_bact_type"/>
</dbReference>